<sequence>WMDRQTLYVSNSEGGRGSEVALRYSVELSLSEPLPEGVDVYFDNTREVWFSGNICVIPNAGELPAGSAAINTHTLTFDTTGASVDAATNIAVSVSVQAEQID</sequence>
<organism evidence="1 2">
    <name type="scientific">Candidatus Scatomorpha intestinigallinarum</name>
    <dbReference type="NCBI Taxonomy" id="2840923"/>
    <lineage>
        <taxon>Bacteria</taxon>
        <taxon>Bacillati</taxon>
        <taxon>Bacillota</taxon>
        <taxon>Clostridia</taxon>
        <taxon>Eubacteriales</taxon>
        <taxon>Candidatus Scatomorpha</taxon>
    </lineage>
</organism>
<evidence type="ECO:0000313" key="1">
    <source>
        <dbReference type="EMBL" id="HIR54028.1"/>
    </source>
</evidence>
<gene>
    <name evidence="1" type="ORF">IAD36_00270</name>
</gene>
<comment type="caution">
    <text evidence="1">The sequence shown here is derived from an EMBL/GenBank/DDBJ whole genome shotgun (WGS) entry which is preliminary data.</text>
</comment>
<dbReference type="AlphaFoldDB" id="A0A9D1DJM5"/>
<reference evidence="1" key="1">
    <citation type="submission" date="2020-10" db="EMBL/GenBank/DDBJ databases">
        <authorList>
            <person name="Gilroy R."/>
        </authorList>
    </citation>
    <scope>NUCLEOTIDE SEQUENCE</scope>
    <source>
        <strain evidence="1">ChiGjej3B3-7149</strain>
    </source>
</reference>
<dbReference type="EMBL" id="DVHH01000008">
    <property type="protein sequence ID" value="HIR54028.1"/>
    <property type="molecule type" value="Genomic_DNA"/>
</dbReference>
<protein>
    <submittedName>
        <fullName evidence="1">Uncharacterized protein</fullName>
    </submittedName>
</protein>
<feature type="non-terminal residue" evidence="1">
    <location>
        <position position="1"/>
    </location>
</feature>
<proteinExistence type="predicted"/>
<evidence type="ECO:0000313" key="2">
    <source>
        <dbReference type="Proteomes" id="UP000824238"/>
    </source>
</evidence>
<dbReference type="Proteomes" id="UP000824238">
    <property type="component" value="Unassembled WGS sequence"/>
</dbReference>
<accession>A0A9D1DJM5</accession>
<name>A0A9D1DJM5_9FIRM</name>
<reference evidence="1" key="2">
    <citation type="journal article" date="2021" name="PeerJ">
        <title>Extensive microbial diversity within the chicken gut microbiome revealed by metagenomics and culture.</title>
        <authorList>
            <person name="Gilroy R."/>
            <person name="Ravi A."/>
            <person name="Getino M."/>
            <person name="Pursley I."/>
            <person name="Horton D.L."/>
            <person name="Alikhan N.F."/>
            <person name="Baker D."/>
            <person name="Gharbi K."/>
            <person name="Hall N."/>
            <person name="Watson M."/>
            <person name="Adriaenssens E.M."/>
            <person name="Foster-Nyarko E."/>
            <person name="Jarju S."/>
            <person name="Secka A."/>
            <person name="Antonio M."/>
            <person name="Oren A."/>
            <person name="Chaudhuri R.R."/>
            <person name="La Ragione R."/>
            <person name="Hildebrand F."/>
            <person name="Pallen M.J."/>
        </authorList>
    </citation>
    <scope>NUCLEOTIDE SEQUENCE</scope>
    <source>
        <strain evidence="1">ChiGjej3B3-7149</strain>
    </source>
</reference>